<dbReference type="RefSeq" id="WP_259540200.1">
    <property type="nucleotide sequence ID" value="NZ_JANLCJ010000006.1"/>
</dbReference>
<evidence type="ECO:0000256" key="2">
    <source>
        <dbReference type="ARBA" id="ARBA00022679"/>
    </source>
</evidence>
<comment type="similarity">
    <text evidence="1">Belongs to the carbohydrate kinase PfkB family.</text>
</comment>
<name>A0ABT2H5R0_9MICO</name>
<gene>
    <name evidence="7" type="ORF">N1032_16100</name>
</gene>
<keyword evidence="3" id="KW-0547">Nucleotide-binding</keyword>
<evidence type="ECO:0000256" key="1">
    <source>
        <dbReference type="ARBA" id="ARBA00010688"/>
    </source>
</evidence>
<keyword evidence="4 7" id="KW-0418">Kinase</keyword>
<organism evidence="7 8">
    <name type="scientific">Herbiconiux daphne</name>
    <dbReference type="NCBI Taxonomy" id="2970914"/>
    <lineage>
        <taxon>Bacteria</taxon>
        <taxon>Bacillati</taxon>
        <taxon>Actinomycetota</taxon>
        <taxon>Actinomycetes</taxon>
        <taxon>Micrococcales</taxon>
        <taxon>Microbacteriaceae</taxon>
        <taxon>Herbiconiux</taxon>
    </lineage>
</organism>
<evidence type="ECO:0000313" key="7">
    <source>
        <dbReference type="EMBL" id="MCS5735271.1"/>
    </source>
</evidence>
<protein>
    <submittedName>
        <fullName evidence="7">Carbohydrate kinase</fullName>
    </submittedName>
</protein>
<keyword evidence="2" id="KW-0808">Transferase</keyword>
<evidence type="ECO:0000256" key="5">
    <source>
        <dbReference type="ARBA" id="ARBA00022840"/>
    </source>
</evidence>
<evidence type="ECO:0000256" key="3">
    <source>
        <dbReference type="ARBA" id="ARBA00022741"/>
    </source>
</evidence>
<dbReference type="PANTHER" id="PTHR43085:SF1">
    <property type="entry name" value="PSEUDOURIDINE KINASE-RELATED"/>
    <property type="match status" value="1"/>
</dbReference>
<proteinExistence type="inferred from homology"/>
<dbReference type="EMBL" id="JANLCJ010000006">
    <property type="protein sequence ID" value="MCS5735271.1"/>
    <property type="molecule type" value="Genomic_DNA"/>
</dbReference>
<dbReference type="Pfam" id="PF00294">
    <property type="entry name" value="PfkB"/>
    <property type="match status" value="1"/>
</dbReference>
<dbReference type="PROSITE" id="PS00584">
    <property type="entry name" value="PFKB_KINASES_2"/>
    <property type="match status" value="1"/>
</dbReference>
<dbReference type="Gene3D" id="3.40.1190.20">
    <property type="match status" value="1"/>
</dbReference>
<dbReference type="PANTHER" id="PTHR43085">
    <property type="entry name" value="HEXOKINASE FAMILY MEMBER"/>
    <property type="match status" value="1"/>
</dbReference>
<evidence type="ECO:0000259" key="6">
    <source>
        <dbReference type="Pfam" id="PF00294"/>
    </source>
</evidence>
<dbReference type="InterPro" id="IPR029056">
    <property type="entry name" value="Ribokinase-like"/>
</dbReference>
<evidence type="ECO:0000256" key="4">
    <source>
        <dbReference type="ARBA" id="ARBA00022777"/>
    </source>
</evidence>
<sequence length="304" mass="31259">MAATVLAIGESLVDVVESAEGAAEHPGGSPMNIAYGLARLGRSVKLLTAVGPDARGESIVHHLREAGVEIVAASFRDEVTSSATARLRADGSAEYDFDVRWSVPAGVELPVADIVHTGSLGAFVEPGGSAVVALLRSRPDAIVTFDPNIRPALVGSHDAACARFVEIARLSTVLKLSDEDAEWLFPRSSVDESIDRILQLGPAVVAVTRGGDGAVLATASERRVVPGVPVTVVDTIGAGDSFMSALIWQLAALLDAGVDPLALRDGSAFDAAELARIGAFAADCAAVTVSRAGANPPTLADLPR</sequence>
<comment type="caution">
    <text evidence="7">The sequence shown here is derived from an EMBL/GenBank/DDBJ whole genome shotgun (WGS) entry which is preliminary data.</text>
</comment>
<dbReference type="CDD" id="cd01167">
    <property type="entry name" value="bac_FRK"/>
    <property type="match status" value="1"/>
</dbReference>
<evidence type="ECO:0000313" key="8">
    <source>
        <dbReference type="Proteomes" id="UP001165586"/>
    </source>
</evidence>
<dbReference type="InterPro" id="IPR050306">
    <property type="entry name" value="PfkB_Carbo_kinase"/>
</dbReference>
<dbReference type="SUPFAM" id="SSF53613">
    <property type="entry name" value="Ribokinase-like"/>
    <property type="match status" value="1"/>
</dbReference>
<dbReference type="GO" id="GO:0016301">
    <property type="term" value="F:kinase activity"/>
    <property type="evidence" value="ECO:0007669"/>
    <property type="project" value="UniProtKB-KW"/>
</dbReference>
<reference evidence="7" key="1">
    <citation type="submission" date="2022-08" db="EMBL/GenBank/DDBJ databases">
        <authorList>
            <person name="Deng Y."/>
            <person name="Han X.-F."/>
            <person name="Zhang Y.-Q."/>
        </authorList>
    </citation>
    <scope>NUCLEOTIDE SEQUENCE</scope>
    <source>
        <strain evidence="7">CPCC 203386</strain>
    </source>
</reference>
<keyword evidence="8" id="KW-1185">Reference proteome</keyword>
<dbReference type="InterPro" id="IPR002173">
    <property type="entry name" value="Carboh/pur_kinase_PfkB_CS"/>
</dbReference>
<accession>A0ABT2H5R0</accession>
<feature type="domain" description="Carbohydrate kinase PfkB" evidence="6">
    <location>
        <begin position="7"/>
        <end position="297"/>
    </location>
</feature>
<dbReference type="Proteomes" id="UP001165586">
    <property type="component" value="Unassembled WGS sequence"/>
</dbReference>
<keyword evidence="5" id="KW-0067">ATP-binding</keyword>
<dbReference type="PROSITE" id="PS00583">
    <property type="entry name" value="PFKB_KINASES_1"/>
    <property type="match status" value="1"/>
</dbReference>
<dbReference type="InterPro" id="IPR011611">
    <property type="entry name" value="PfkB_dom"/>
</dbReference>